<evidence type="ECO:0000313" key="2">
    <source>
        <dbReference type="Proteomes" id="UP000339249"/>
    </source>
</evidence>
<dbReference type="Proteomes" id="UP000339249">
    <property type="component" value="Unassembled WGS sequence"/>
</dbReference>
<dbReference type="SUPFAM" id="SSF51735">
    <property type="entry name" value="NAD(P)-binding Rossmann-fold domains"/>
    <property type="match status" value="1"/>
</dbReference>
<accession>A0A4U9CRJ9</accession>
<dbReference type="AlphaFoldDB" id="A0A4U9CRJ9"/>
<protein>
    <submittedName>
        <fullName evidence="1">Short chain dehydrogenase</fullName>
    </submittedName>
</protein>
<organism evidence="1 2">
    <name type="scientific">Raoultella terrigena</name>
    <name type="common">Klebsiella terrigena</name>
    <dbReference type="NCBI Taxonomy" id="577"/>
    <lineage>
        <taxon>Bacteria</taxon>
        <taxon>Pseudomonadati</taxon>
        <taxon>Pseudomonadota</taxon>
        <taxon>Gammaproteobacteria</taxon>
        <taxon>Enterobacterales</taxon>
        <taxon>Enterobacteriaceae</taxon>
        <taxon>Klebsiella/Raoultella group</taxon>
        <taxon>Raoultella</taxon>
    </lineage>
</organism>
<dbReference type="InterPro" id="IPR036291">
    <property type="entry name" value="NAD(P)-bd_dom_sf"/>
</dbReference>
<evidence type="ECO:0000313" key="1">
    <source>
        <dbReference type="EMBL" id="VTN08340.1"/>
    </source>
</evidence>
<dbReference type="EMBL" id="CABDVU010000001">
    <property type="protein sequence ID" value="VTN08340.1"/>
    <property type="molecule type" value="Genomic_DNA"/>
</dbReference>
<name>A0A4U9CRJ9_RAOTE</name>
<gene>
    <name evidence="1" type="ORF">NCTC9185_00215</name>
</gene>
<sequence length="63" mass="6827">MVAMAPGWIRTALGGIAAPLTIEETIPSLVKVLLEKRQRPGLEYLDYPGPHRAVVMGTERQAG</sequence>
<reference evidence="1 2" key="1">
    <citation type="submission" date="2019-04" db="EMBL/GenBank/DDBJ databases">
        <authorList>
            <consortium name="Pathogen Informatics"/>
        </authorList>
    </citation>
    <scope>NUCLEOTIDE SEQUENCE [LARGE SCALE GENOMIC DNA]</scope>
    <source>
        <strain evidence="1 2">NCTC9185</strain>
    </source>
</reference>
<proteinExistence type="predicted"/>